<dbReference type="AlphaFoldDB" id="A0A371CRE1"/>
<proteinExistence type="predicted"/>
<dbReference type="EMBL" id="KZ857475">
    <property type="protein sequence ID" value="RDX42853.1"/>
    <property type="molecule type" value="Genomic_DNA"/>
</dbReference>
<reference evidence="1 2" key="1">
    <citation type="journal article" date="2018" name="Biotechnol. Biofuels">
        <title>Integrative visual omics of the white-rot fungus Polyporus brumalis exposes the biotechnological potential of its oxidative enzymes for delignifying raw plant biomass.</title>
        <authorList>
            <person name="Miyauchi S."/>
            <person name="Rancon A."/>
            <person name="Drula E."/>
            <person name="Hage H."/>
            <person name="Chaduli D."/>
            <person name="Favel A."/>
            <person name="Grisel S."/>
            <person name="Henrissat B."/>
            <person name="Herpoel-Gimbert I."/>
            <person name="Ruiz-Duenas F.J."/>
            <person name="Chevret D."/>
            <person name="Hainaut M."/>
            <person name="Lin J."/>
            <person name="Wang M."/>
            <person name="Pangilinan J."/>
            <person name="Lipzen A."/>
            <person name="Lesage-Meessen L."/>
            <person name="Navarro D."/>
            <person name="Riley R."/>
            <person name="Grigoriev I.V."/>
            <person name="Zhou S."/>
            <person name="Raouche S."/>
            <person name="Rosso M.N."/>
        </authorList>
    </citation>
    <scope>NUCLEOTIDE SEQUENCE [LARGE SCALE GENOMIC DNA]</scope>
    <source>
        <strain evidence="1 2">BRFM 1820</strain>
    </source>
</reference>
<evidence type="ECO:0000313" key="2">
    <source>
        <dbReference type="Proteomes" id="UP000256964"/>
    </source>
</evidence>
<name>A0A371CRE1_9APHY</name>
<protein>
    <submittedName>
        <fullName evidence="1">Uncharacterized protein</fullName>
    </submittedName>
</protein>
<gene>
    <name evidence="1" type="ORF">OH76DRAFT_1258723</name>
</gene>
<evidence type="ECO:0000313" key="1">
    <source>
        <dbReference type="EMBL" id="RDX42853.1"/>
    </source>
</evidence>
<dbReference type="Proteomes" id="UP000256964">
    <property type="component" value="Unassembled WGS sequence"/>
</dbReference>
<organism evidence="1 2">
    <name type="scientific">Lentinus brumalis</name>
    <dbReference type="NCBI Taxonomy" id="2498619"/>
    <lineage>
        <taxon>Eukaryota</taxon>
        <taxon>Fungi</taxon>
        <taxon>Dikarya</taxon>
        <taxon>Basidiomycota</taxon>
        <taxon>Agaricomycotina</taxon>
        <taxon>Agaricomycetes</taxon>
        <taxon>Polyporales</taxon>
        <taxon>Polyporaceae</taxon>
        <taxon>Lentinus</taxon>
    </lineage>
</organism>
<sequence length="239" mass="26634">MSSCLRGLRSRVDYLRFSGKFLRRDLRVLYSICNVFFSPLRVGTVDRLICIQLTKLSSLHAPAVATKLWKGRLLRGLGDVKLRLHHDAYLCDSCLRSHGVPSSQITAAAWYRCTRGPHWRLVQIRYLGLTSGGSAYFRQSLSSRWSSIRGTSDPNRITRTSSCTQGRLISFELAIPTVPLRPSTRRAILSWMPSSRNLSTSPATSTAPCATTAMRLGGNIRWTSTSSTRSSAHTAKRDS</sequence>
<keyword evidence="2" id="KW-1185">Reference proteome</keyword>
<accession>A0A371CRE1</accession>